<dbReference type="EMBL" id="CP146069">
    <property type="protein sequence ID" value="WWR47515.1"/>
    <property type="molecule type" value="Genomic_DNA"/>
</dbReference>
<dbReference type="Proteomes" id="UP001364156">
    <property type="component" value="Chromosome"/>
</dbReference>
<accession>A0ABZ2HIE4</accession>
<sequence length="119" mass="13616">MDTKKPNDWNKSVHLNLGSSDAALPLLVGLWNHLMNDKPVLFEAVFSPLDETKADFSKLAAEDFKYCHTFLESQYKELMLGSTDHFSNTTVECAEKKSKALQEFEKFIQLMEADSRLVR</sequence>
<organism evidence="1 2">
    <name type="scientific">Roseovarius phycicola</name>
    <dbReference type="NCBI Taxonomy" id="3080976"/>
    <lineage>
        <taxon>Bacteria</taxon>
        <taxon>Pseudomonadati</taxon>
        <taxon>Pseudomonadota</taxon>
        <taxon>Alphaproteobacteria</taxon>
        <taxon>Rhodobacterales</taxon>
        <taxon>Roseobacteraceae</taxon>
        <taxon>Roseovarius</taxon>
    </lineage>
</organism>
<name>A0ABZ2HIE4_9RHOB</name>
<evidence type="ECO:0000313" key="2">
    <source>
        <dbReference type="Proteomes" id="UP001364156"/>
    </source>
</evidence>
<gene>
    <name evidence="1" type="ORF">RZ517_04895</name>
</gene>
<protein>
    <submittedName>
        <fullName evidence="1">Uncharacterized protein</fullName>
    </submittedName>
</protein>
<keyword evidence="2" id="KW-1185">Reference proteome</keyword>
<evidence type="ECO:0000313" key="1">
    <source>
        <dbReference type="EMBL" id="WWR47515.1"/>
    </source>
</evidence>
<proteinExistence type="predicted"/>
<reference evidence="1 2" key="1">
    <citation type="submission" date="2023-10" db="EMBL/GenBank/DDBJ databases">
        <title>Roseovarius strain S88 nov., isolated from a marine algae.</title>
        <authorList>
            <person name="Lee M.W."/>
            <person name="Lee J.K."/>
            <person name="Kim J.M."/>
            <person name="Choi D.G."/>
            <person name="Baek J.H."/>
            <person name="Bayburt H."/>
            <person name="Jung J.J."/>
            <person name="Han D.M."/>
            <person name="Jeon C.O."/>
        </authorList>
    </citation>
    <scope>NUCLEOTIDE SEQUENCE [LARGE SCALE GENOMIC DNA]</scope>
    <source>
        <strain evidence="1 2">S88</strain>
    </source>
</reference>